<proteinExistence type="predicted"/>
<accession>A0A426X4U5</accession>
<gene>
    <name evidence="1" type="ORF">B296_00055241</name>
</gene>
<reference evidence="1 2" key="1">
    <citation type="journal article" date="2014" name="Agronomy (Basel)">
        <title>A Draft Genome Sequence for Ensete ventricosum, the Drought-Tolerant Tree Against Hunger.</title>
        <authorList>
            <person name="Harrison J."/>
            <person name="Moore K.A."/>
            <person name="Paszkiewicz K."/>
            <person name="Jones T."/>
            <person name="Grant M."/>
            <person name="Ambacheew D."/>
            <person name="Muzemil S."/>
            <person name="Studholme D.J."/>
        </authorList>
    </citation>
    <scope>NUCLEOTIDE SEQUENCE [LARGE SCALE GENOMIC DNA]</scope>
</reference>
<dbReference type="Proteomes" id="UP000287651">
    <property type="component" value="Unassembled WGS sequence"/>
</dbReference>
<protein>
    <submittedName>
        <fullName evidence="1">Uncharacterized protein</fullName>
    </submittedName>
</protein>
<dbReference type="AlphaFoldDB" id="A0A426X4U5"/>
<sequence>MPARIVASPGAVDSPIRKAAVGGGVARKRRVGVKRRRSTGRRIGSSPQLHLIEEVLRSGHERMRYDMIQDSIFFTCAINQLLDRTNILMPRIVQSPRIPAGCVVTEKKDST</sequence>
<dbReference type="EMBL" id="AMZH03026754">
    <property type="protein sequence ID" value="RRT34464.1"/>
    <property type="molecule type" value="Genomic_DNA"/>
</dbReference>
<organism evidence="1 2">
    <name type="scientific">Ensete ventricosum</name>
    <name type="common">Abyssinian banana</name>
    <name type="synonym">Musa ensete</name>
    <dbReference type="NCBI Taxonomy" id="4639"/>
    <lineage>
        <taxon>Eukaryota</taxon>
        <taxon>Viridiplantae</taxon>
        <taxon>Streptophyta</taxon>
        <taxon>Embryophyta</taxon>
        <taxon>Tracheophyta</taxon>
        <taxon>Spermatophyta</taxon>
        <taxon>Magnoliopsida</taxon>
        <taxon>Liliopsida</taxon>
        <taxon>Zingiberales</taxon>
        <taxon>Musaceae</taxon>
        <taxon>Ensete</taxon>
    </lineage>
</organism>
<name>A0A426X4U5_ENSVE</name>
<evidence type="ECO:0000313" key="2">
    <source>
        <dbReference type="Proteomes" id="UP000287651"/>
    </source>
</evidence>
<comment type="caution">
    <text evidence="1">The sequence shown here is derived from an EMBL/GenBank/DDBJ whole genome shotgun (WGS) entry which is preliminary data.</text>
</comment>
<evidence type="ECO:0000313" key="1">
    <source>
        <dbReference type="EMBL" id="RRT34464.1"/>
    </source>
</evidence>